<accession>A0A9P8I1T9</accession>
<proteinExistence type="predicted"/>
<evidence type="ECO:0000313" key="1">
    <source>
        <dbReference type="EMBL" id="KAH0541770.1"/>
    </source>
</evidence>
<dbReference type="AlphaFoldDB" id="A0A9P8I1T9"/>
<evidence type="ECO:0008006" key="3">
    <source>
        <dbReference type="Google" id="ProtNLM"/>
    </source>
</evidence>
<dbReference type="OrthoDB" id="4966at2759"/>
<sequence length="331" mass="37500">MNLLIEIARHLTVNALVRLYSVSRDFHAVVDTHMTTVVMHQAFIKCSDGSRIFPHTTYKSLCILDPSGRPNPEAPNEVRMVPSFRWLRMLMFREGVVRKVMAQVHRLGHKLPPRAALVLKKLWFMMDICVNENRARFIRNRKFWSNLDLYIATLFFIKLDMCFTDPSSGSGETHLRRLLLGQRSLSLLLKVLQRDGVVSQLDLIQLFIGYSEGVLPDASPIDMFGVHKGLIGKKQLEGWGLGPSKLLRVDEIVMIETVRRELGFDLKYPQMMIWGYLDPDTLEAAKLKKKAIPVGDETDEEEDVASPIAHAAADTRTYMAAIGHTMTPGAT</sequence>
<name>A0A9P8I1T9_9PEZI</name>
<comment type="caution">
    <text evidence="1">The sequence shown here is derived from an EMBL/GenBank/DDBJ whole genome shotgun (WGS) entry which is preliminary data.</text>
</comment>
<protein>
    <recommendedName>
        <fullName evidence="3">F-box domain-containing protein</fullName>
    </recommendedName>
</protein>
<gene>
    <name evidence="1" type="ORF">FGG08_003792</name>
</gene>
<reference evidence="1" key="1">
    <citation type="submission" date="2021-03" db="EMBL/GenBank/DDBJ databases">
        <title>Comparative genomics and phylogenomic investigation of the class Geoglossomycetes provide insights into ecological specialization and systematics.</title>
        <authorList>
            <person name="Melie T."/>
            <person name="Pirro S."/>
            <person name="Miller A.N."/>
            <person name="Quandt A."/>
        </authorList>
    </citation>
    <scope>NUCLEOTIDE SEQUENCE</scope>
    <source>
        <strain evidence="1">GBOQ0MN5Z8</strain>
    </source>
</reference>
<dbReference type="Proteomes" id="UP000698800">
    <property type="component" value="Unassembled WGS sequence"/>
</dbReference>
<organism evidence="1 2">
    <name type="scientific">Glutinoglossum americanum</name>
    <dbReference type="NCBI Taxonomy" id="1670608"/>
    <lineage>
        <taxon>Eukaryota</taxon>
        <taxon>Fungi</taxon>
        <taxon>Dikarya</taxon>
        <taxon>Ascomycota</taxon>
        <taxon>Pezizomycotina</taxon>
        <taxon>Geoglossomycetes</taxon>
        <taxon>Geoglossales</taxon>
        <taxon>Geoglossaceae</taxon>
        <taxon>Glutinoglossum</taxon>
    </lineage>
</organism>
<dbReference type="EMBL" id="JAGHQL010000069">
    <property type="protein sequence ID" value="KAH0541770.1"/>
    <property type="molecule type" value="Genomic_DNA"/>
</dbReference>
<keyword evidence="2" id="KW-1185">Reference proteome</keyword>
<evidence type="ECO:0000313" key="2">
    <source>
        <dbReference type="Proteomes" id="UP000698800"/>
    </source>
</evidence>